<dbReference type="InterPro" id="IPR044505">
    <property type="entry name" value="GlgX_Isoamylase_N_E_set"/>
</dbReference>
<comment type="similarity">
    <text evidence="1">Belongs to the glycosyl hydrolase 13 family.</text>
</comment>
<dbReference type="CDD" id="cd11326">
    <property type="entry name" value="AmyAc_Glg_debranch"/>
    <property type="match status" value="1"/>
</dbReference>
<dbReference type="GO" id="GO:0004135">
    <property type="term" value="F:amylo-alpha-1,6-glucosidase activity"/>
    <property type="evidence" value="ECO:0007669"/>
    <property type="project" value="InterPro"/>
</dbReference>
<name>A0AAE3EII3_9SPIR</name>
<dbReference type="InterPro" id="IPR006047">
    <property type="entry name" value="GH13_cat_dom"/>
</dbReference>
<dbReference type="Gene3D" id="2.60.40.10">
    <property type="entry name" value="Immunoglobulins"/>
    <property type="match status" value="1"/>
</dbReference>
<dbReference type="SUPFAM" id="SSF51445">
    <property type="entry name" value="(Trans)glycosidases"/>
    <property type="match status" value="1"/>
</dbReference>
<dbReference type="Gene3D" id="3.20.20.80">
    <property type="entry name" value="Glycosidases"/>
    <property type="match status" value="1"/>
</dbReference>
<dbReference type="FunFam" id="3.20.20.80:FF:000054">
    <property type="entry name" value="Glycogen debranching enzyme"/>
    <property type="match status" value="1"/>
</dbReference>
<dbReference type="InterPro" id="IPR014756">
    <property type="entry name" value="Ig_E-set"/>
</dbReference>
<dbReference type="InterPro" id="IPR048644">
    <property type="entry name" value="Isoamylase_C"/>
</dbReference>
<feature type="domain" description="Glycosyl hydrolase family 13 catalytic" evidence="5">
    <location>
        <begin position="172"/>
        <end position="584"/>
    </location>
</feature>
<evidence type="ECO:0000313" key="7">
    <source>
        <dbReference type="Proteomes" id="UP001198163"/>
    </source>
</evidence>
<dbReference type="InterPro" id="IPR011837">
    <property type="entry name" value="Glycogen_debranch_GlgX"/>
</dbReference>
<evidence type="ECO:0000256" key="1">
    <source>
        <dbReference type="ARBA" id="ARBA00008061"/>
    </source>
</evidence>
<dbReference type="Pfam" id="PF02922">
    <property type="entry name" value="CBM_48"/>
    <property type="match status" value="1"/>
</dbReference>
<dbReference type="Proteomes" id="UP001198163">
    <property type="component" value="Unassembled WGS sequence"/>
</dbReference>
<comment type="caution">
    <text evidence="6">The sequence shown here is derived from an EMBL/GenBank/DDBJ whole genome shotgun (WGS) entry which is preliminary data.</text>
</comment>
<keyword evidence="2" id="KW-0378">Hydrolase</keyword>
<dbReference type="InterPro" id="IPR013780">
    <property type="entry name" value="Glyco_hydro_b"/>
</dbReference>
<keyword evidence="4" id="KW-0326">Glycosidase</keyword>
<dbReference type="InterPro" id="IPR004193">
    <property type="entry name" value="Glyco_hydro_13_N"/>
</dbReference>
<dbReference type="GO" id="GO:0005980">
    <property type="term" value="P:glycogen catabolic process"/>
    <property type="evidence" value="ECO:0007669"/>
    <property type="project" value="InterPro"/>
</dbReference>
<evidence type="ECO:0000256" key="2">
    <source>
        <dbReference type="ARBA" id="ARBA00022801"/>
    </source>
</evidence>
<organism evidence="6 7">
    <name type="scientific">Teretinema zuelzerae</name>
    <dbReference type="NCBI Taxonomy" id="156"/>
    <lineage>
        <taxon>Bacteria</taxon>
        <taxon>Pseudomonadati</taxon>
        <taxon>Spirochaetota</taxon>
        <taxon>Spirochaetia</taxon>
        <taxon>Spirochaetales</taxon>
        <taxon>Treponemataceae</taxon>
        <taxon>Teretinema</taxon>
    </lineage>
</organism>
<dbReference type="AlphaFoldDB" id="A0AAE3EII3"/>
<accession>A0AAE3EII3</accession>
<evidence type="ECO:0000313" key="6">
    <source>
        <dbReference type="EMBL" id="MCD1654139.1"/>
    </source>
</evidence>
<dbReference type="CDD" id="cd02856">
    <property type="entry name" value="E_set_GDE_Isoamylase_N"/>
    <property type="match status" value="1"/>
</dbReference>
<dbReference type="InterPro" id="IPR017853">
    <property type="entry name" value="GH"/>
</dbReference>
<dbReference type="RefSeq" id="WP_230754077.1">
    <property type="nucleotide sequence ID" value="NZ_JAINWA010000001.1"/>
</dbReference>
<dbReference type="SMART" id="SM00642">
    <property type="entry name" value="Aamy"/>
    <property type="match status" value="1"/>
</dbReference>
<keyword evidence="7" id="KW-1185">Reference proteome</keyword>
<proteinExistence type="inferred from homology"/>
<evidence type="ECO:0000259" key="5">
    <source>
        <dbReference type="SMART" id="SM00642"/>
    </source>
</evidence>
<dbReference type="SUPFAM" id="SSF51011">
    <property type="entry name" value="Glycosyl hydrolase domain"/>
    <property type="match status" value="1"/>
</dbReference>
<dbReference type="NCBIfam" id="TIGR02100">
    <property type="entry name" value="glgX_debranch"/>
    <property type="match status" value="1"/>
</dbReference>
<dbReference type="EMBL" id="JAINWA010000001">
    <property type="protein sequence ID" value="MCD1654139.1"/>
    <property type="molecule type" value="Genomic_DNA"/>
</dbReference>
<reference evidence="6" key="1">
    <citation type="submission" date="2021-08" db="EMBL/GenBank/DDBJ databases">
        <title>Comparative analyses of Brucepasteria parasyntrophica and Teretinema zuelzerae.</title>
        <authorList>
            <person name="Song Y."/>
            <person name="Brune A."/>
        </authorList>
    </citation>
    <scope>NUCLEOTIDE SEQUENCE</scope>
    <source>
        <strain evidence="6">DSM 1903</strain>
    </source>
</reference>
<gene>
    <name evidence="6" type="primary">glgX</name>
    <name evidence="6" type="ORF">K7J14_05425</name>
</gene>
<dbReference type="Gene3D" id="2.60.40.1180">
    <property type="entry name" value="Golgi alpha-mannosidase II"/>
    <property type="match status" value="1"/>
</dbReference>
<evidence type="ECO:0000256" key="3">
    <source>
        <dbReference type="ARBA" id="ARBA00022946"/>
    </source>
</evidence>
<sequence length="716" mass="82005">MQQLRFLPGKPLPLGASVQNGGVNFSVFTRNGAGVFLEFFENPKDASPFESYRFDPRLNRTGDIWHVFVEGLGPEALYLYRVDGPFRPSEGLRFNVNKYLLDPYAKAMTAESIFLGQEIHRKRTASLDPDLAFSTTYTAEHFPKCIVVDDDAFDWQGDRPLNYPLRLSVLYEAHVKGLSVHRSSGAEHPGTYRGIIEMIPYLKRLGITSLELLPIHEFDEHENDRLNPRTGERLRNYWGYSTVGFFAPKATYAADQNGSGPVREFKEMVRELHKAKIEVILDIVFNHTAEGNERGPTISFRGFDNSIYYMLEDNKRFYRNYSGCGNTFNCNHPVVRTLLLDSLRYWVTEMHVDGFRFDLGSILGRDQRGRMMENPPMLERIAEDPVLRHTKIIAEAWDAGGAYQVGWFPGGRWAEWNDRFRDDVRAFWRGDSGQVKHFATRITGSSDLYLRDGRKPFHSINFITSHDGFTLNDLVSYNGKHNDENGESNRDGGDHNISYNYGFEGPAVNPKIEAIRNRQIKNMLCSMMLSLGTPMLLMGDEIRRTQQGNNNAYCQDGEISWMNYAFADKHADVQRFTREIIAFRCRHPAFLRPEFFTGSETAAHVMPDIVWFGPDGRSPDWSALDHFIAYQLIGSRATILTDCDDNDFYIMYNASQRDITATIAPPLEGKKWFRVIDTSYDSPLDILETGMEEMLQNQQKYVILSRSAVVLISRNV</sequence>
<dbReference type="SUPFAM" id="SSF81296">
    <property type="entry name" value="E set domains"/>
    <property type="match status" value="1"/>
</dbReference>
<protein>
    <submittedName>
        <fullName evidence="6">Glycogen debranching protein GlgX</fullName>
    </submittedName>
</protein>
<dbReference type="Pfam" id="PF00128">
    <property type="entry name" value="Alpha-amylase"/>
    <property type="match status" value="1"/>
</dbReference>
<dbReference type="PANTHER" id="PTHR43002">
    <property type="entry name" value="GLYCOGEN DEBRANCHING ENZYME"/>
    <property type="match status" value="1"/>
</dbReference>
<dbReference type="Pfam" id="PF21331">
    <property type="entry name" value="Isoamylase_C"/>
    <property type="match status" value="1"/>
</dbReference>
<keyword evidence="3" id="KW-0809">Transit peptide</keyword>
<evidence type="ECO:0000256" key="4">
    <source>
        <dbReference type="ARBA" id="ARBA00023295"/>
    </source>
</evidence>
<dbReference type="InterPro" id="IPR013783">
    <property type="entry name" value="Ig-like_fold"/>
</dbReference>